<proteinExistence type="predicted"/>
<dbReference type="RefSeq" id="WP_073012228.1">
    <property type="nucleotide sequence ID" value="NZ_FQZO01000012.1"/>
</dbReference>
<dbReference type="STRING" id="1121298.SAMN05444401_0264"/>
<dbReference type="PANTHER" id="PTHR39430">
    <property type="entry name" value="MEMBRANE-ASSOCIATED PROTEASE-RELATED"/>
    <property type="match status" value="1"/>
</dbReference>
<feature type="transmembrane region" description="Helical" evidence="1">
    <location>
        <begin position="98"/>
        <end position="118"/>
    </location>
</feature>
<dbReference type="GO" id="GO:0004175">
    <property type="term" value="F:endopeptidase activity"/>
    <property type="evidence" value="ECO:0007669"/>
    <property type="project" value="UniProtKB-ARBA"/>
</dbReference>
<dbReference type="OrthoDB" id="324900at2"/>
<feature type="transmembrane region" description="Helical" evidence="1">
    <location>
        <begin position="130"/>
        <end position="149"/>
    </location>
</feature>
<dbReference type="Pfam" id="PF02517">
    <property type="entry name" value="Rce1-like"/>
    <property type="match status" value="1"/>
</dbReference>
<evidence type="ECO:0000313" key="3">
    <source>
        <dbReference type="EMBL" id="SHJ97568.1"/>
    </source>
</evidence>
<sequence>MLFKKRGLFREAQESKYLPNVFLALIIALGFLIAGSIIGGIFGGILSFFVTNEALKLLISLVFGFIFTSILVFVWVRYVEKRSIASIGLKKEGALIKFFTGFIIGFILFAVVILILFISGSVEVNQASTYKIGASALGSILIVLPGWIVQSSTEEILSRGWLMNVIGAKYNAALGLFVSSILFGLLHLANNEVSILAIINIVLVGLLFGLYVIKTEDLWGACGMHAAWNWAQGNIFGLEVSGSSVNAGSLMDLELKGSTLFTGGKFGPEAGIATTIVLTLGIIILLILVRKDDHNEK</sequence>
<accession>A0A1M6NPI0</accession>
<dbReference type="InterPro" id="IPR003675">
    <property type="entry name" value="Rce1/LyrA-like_dom"/>
</dbReference>
<dbReference type="PANTHER" id="PTHR39430:SF1">
    <property type="entry name" value="PROTEASE"/>
    <property type="match status" value="1"/>
</dbReference>
<feature type="transmembrane region" description="Helical" evidence="1">
    <location>
        <begin position="195"/>
        <end position="213"/>
    </location>
</feature>
<feature type="domain" description="CAAX prenyl protease 2/Lysostaphin resistance protein A-like" evidence="2">
    <location>
        <begin position="139"/>
        <end position="230"/>
    </location>
</feature>
<dbReference type="AlphaFoldDB" id="A0A1M6NPI0"/>
<feature type="transmembrane region" description="Helical" evidence="1">
    <location>
        <begin position="170"/>
        <end position="189"/>
    </location>
</feature>
<reference evidence="3 4" key="1">
    <citation type="submission" date="2016-11" db="EMBL/GenBank/DDBJ databases">
        <authorList>
            <person name="Jaros S."/>
            <person name="Januszkiewicz K."/>
            <person name="Wedrychowicz H."/>
        </authorList>
    </citation>
    <scope>NUCLEOTIDE SEQUENCE [LARGE SCALE GENOMIC DNA]</scope>
    <source>
        <strain evidence="3 4">DSM 21864</strain>
    </source>
</reference>
<keyword evidence="1" id="KW-0472">Membrane</keyword>
<feature type="transmembrane region" description="Helical" evidence="1">
    <location>
        <begin position="21"/>
        <end position="51"/>
    </location>
</feature>
<feature type="transmembrane region" description="Helical" evidence="1">
    <location>
        <begin position="234"/>
        <end position="251"/>
    </location>
</feature>
<gene>
    <name evidence="3" type="ORF">SAMN05444401_0264</name>
</gene>
<evidence type="ECO:0000259" key="2">
    <source>
        <dbReference type="Pfam" id="PF02517"/>
    </source>
</evidence>
<dbReference type="GO" id="GO:0080120">
    <property type="term" value="P:CAAX-box protein maturation"/>
    <property type="evidence" value="ECO:0007669"/>
    <property type="project" value="UniProtKB-ARBA"/>
</dbReference>
<keyword evidence="1" id="KW-0812">Transmembrane</keyword>
<dbReference type="EMBL" id="FQZO01000012">
    <property type="protein sequence ID" value="SHJ97568.1"/>
    <property type="molecule type" value="Genomic_DNA"/>
</dbReference>
<keyword evidence="4" id="KW-1185">Reference proteome</keyword>
<protein>
    <recommendedName>
        <fullName evidence="2">CAAX prenyl protease 2/Lysostaphin resistance protein A-like domain-containing protein</fullName>
    </recommendedName>
</protein>
<feature type="transmembrane region" description="Helical" evidence="1">
    <location>
        <begin position="57"/>
        <end position="78"/>
    </location>
</feature>
<feature type="transmembrane region" description="Helical" evidence="1">
    <location>
        <begin position="271"/>
        <end position="289"/>
    </location>
</feature>
<evidence type="ECO:0000256" key="1">
    <source>
        <dbReference type="SAM" id="Phobius"/>
    </source>
</evidence>
<organism evidence="3 4">
    <name type="scientific">Clostridium amylolyticum</name>
    <dbReference type="NCBI Taxonomy" id="1121298"/>
    <lineage>
        <taxon>Bacteria</taxon>
        <taxon>Bacillati</taxon>
        <taxon>Bacillota</taxon>
        <taxon>Clostridia</taxon>
        <taxon>Eubacteriales</taxon>
        <taxon>Clostridiaceae</taxon>
        <taxon>Clostridium</taxon>
    </lineage>
</organism>
<keyword evidence="1" id="KW-1133">Transmembrane helix</keyword>
<name>A0A1M6NPI0_9CLOT</name>
<dbReference type="Proteomes" id="UP000184080">
    <property type="component" value="Unassembled WGS sequence"/>
</dbReference>
<evidence type="ECO:0000313" key="4">
    <source>
        <dbReference type="Proteomes" id="UP000184080"/>
    </source>
</evidence>